<dbReference type="Pfam" id="PF00486">
    <property type="entry name" value="Trans_reg_C"/>
    <property type="match status" value="1"/>
</dbReference>
<protein>
    <submittedName>
        <fullName evidence="10">Response regulator</fullName>
    </submittedName>
</protein>
<feature type="modified residue" description="4-aspartylphosphate" evidence="6">
    <location>
        <position position="71"/>
    </location>
</feature>
<feature type="DNA-binding region" description="OmpR/PhoB-type" evidence="7">
    <location>
        <begin position="151"/>
        <end position="251"/>
    </location>
</feature>
<proteinExistence type="predicted"/>
<keyword evidence="4 7" id="KW-0238">DNA-binding</keyword>
<evidence type="ECO:0000256" key="3">
    <source>
        <dbReference type="ARBA" id="ARBA00023015"/>
    </source>
</evidence>
<dbReference type="EMBL" id="JBEAAL010000007">
    <property type="protein sequence ID" value="MEQ1405854.1"/>
    <property type="molecule type" value="Genomic_DNA"/>
</dbReference>
<evidence type="ECO:0000256" key="5">
    <source>
        <dbReference type="ARBA" id="ARBA00023163"/>
    </source>
</evidence>
<dbReference type="PROSITE" id="PS51755">
    <property type="entry name" value="OMPR_PHOB"/>
    <property type="match status" value="1"/>
</dbReference>
<reference evidence="10 11" key="1">
    <citation type="submission" date="2024-05" db="EMBL/GenBank/DDBJ databases">
        <title>Neorhizobium sp. Rsf11, a plant growth promoting and heavy metal resistant PAH-degrader.</title>
        <authorList>
            <person name="Golubev S.N."/>
            <person name="Muratova A.Y."/>
            <person name="Markelova M.I."/>
        </authorList>
    </citation>
    <scope>NUCLEOTIDE SEQUENCE [LARGE SCALE GENOMIC DNA]</scope>
    <source>
        <strain evidence="10 11">Rsf11</strain>
    </source>
</reference>
<organism evidence="10 11">
    <name type="scientific">Neorhizobium phenanthreniclasticum</name>
    <dbReference type="NCBI Taxonomy" id="3157917"/>
    <lineage>
        <taxon>Bacteria</taxon>
        <taxon>Pseudomonadati</taxon>
        <taxon>Pseudomonadota</taxon>
        <taxon>Alphaproteobacteria</taxon>
        <taxon>Hyphomicrobiales</taxon>
        <taxon>Rhizobiaceae</taxon>
        <taxon>Rhizobium/Agrobacterium group</taxon>
        <taxon>Neorhizobium</taxon>
    </lineage>
</organism>
<dbReference type="InterPro" id="IPR001789">
    <property type="entry name" value="Sig_transdc_resp-reg_receiver"/>
</dbReference>
<comment type="caution">
    <text evidence="10">The sequence shown here is derived from an EMBL/GenBank/DDBJ whole genome shotgun (WGS) entry which is preliminary data.</text>
</comment>
<evidence type="ECO:0000259" key="9">
    <source>
        <dbReference type="PROSITE" id="PS51755"/>
    </source>
</evidence>
<keyword evidence="1 6" id="KW-0597">Phosphoprotein</keyword>
<dbReference type="PROSITE" id="PS50110">
    <property type="entry name" value="RESPONSE_REGULATORY"/>
    <property type="match status" value="1"/>
</dbReference>
<dbReference type="CDD" id="cd00383">
    <property type="entry name" value="trans_reg_C"/>
    <property type="match status" value="1"/>
</dbReference>
<dbReference type="SUPFAM" id="SSF52172">
    <property type="entry name" value="CheY-like"/>
    <property type="match status" value="1"/>
</dbReference>
<evidence type="ECO:0000256" key="1">
    <source>
        <dbReference type="ARBA" id="ARBA00022553"/>
    </source>
</evidence>
<dbReference type="PANTHER" id="PTHR48111">
    <property type="entry name" value="REGULATOR OF RPOS"/>
    <property type="match status" value="1"/>
</dbReference>
<dbReference type="InterPro" id="IPR036388">
    <property type="entry name" value="WH-like_DNA-bd_sf"/>
</dbReference>
<dbReference type="Gene3D" id="3.40.50.2300">
    <property type="match status" value="1"/>
</dbReference>
<keyword evidence="2" id="KW-0902">Two-component regulatory system</keyword>
<dbReference type="Proteomes" id="UP001496627">
    <property type="component" value="Unassembled WGS sequence"/>
</dbReference>
<feature type="domain" description="OmpR/PhoB-type" evidence="9">
    <location>
        <begin position="151"/>
        <end position="251"/>
    </location>
</feature>
<evidence type="ECO:0000256" key="6">
    <source>
        <dbReference type="PROSITE-ProRule" id="PRU00169"/>
    </source>
</evidence>
<dbReference type="RefSeq" id="WP_348863123.1">
    <property type="nucleotide sequence ID" value="NZ_JBEAAL010000007.1"/>
</dbReference>
<keyword evidence="3" id="KW-0805">Transcription regulation</keyword>
<keyword evidence="11" id="KW-1185">Reference proteome</keyword>
<dbReference type="PANTHER" id="PTHR48111:SF4">
    <property type="entry name" value="DNA-BINDING DUAL TRANSCRIPTIONAL REGULATOR OMPR"/>
    <property type="match status" value="1"/>
</dbReference>
<dbReference type="SMART" id="SM00448">
    <property type="entry name" value="REC"/>
    <property type="match status" value="1"/>
</dbReference>
<dbReference type="InterPro" id="IPR001867">
    <property type="entry name" value="OmpR/PhoB-type_DNA-bd"/>
</dbReference>
<evidence type="ECO:0000256" key="2">
    <source>
        <dbReference type="ARBA" id="ARBA00023012"/>
    </source>
</evidence>
<dbReference type="SUPFAM" id="SSF46894">
    <property type="entry name" value="C-terminal effector domain of the bipartite response regulators"/>
    <property type="match status" value="1"/>
</dbReference>
<keyword evidence="5" id="KW-0804">Transcription</keyword>
<evidence type="ECO:0000313" key="11">
    <source>
        <dbReference type="Proteomes" id="UP001496627"/>
    </source>
</evidence>
<dbReference type="InterPro" id="IPR039420">
    <property type="entry name" value="WalR-like"/>
</dbReference>
<evidence type="ECO:0000313" key="10">
    <source>
        <dbReference type="EMBL" id="MEQ1405854.1"/>
    </source>
</evidence>
<sequence>MQQIVADTASFQASSRQFQAAHILVVDDDERVRQMLTRYFDGEGYVVSAAANGAEMQAHLKHGNVDIVLLDLSLGGGEDGLDLARELRTYSDIPIMIVSGRDDVIDRIIGLEIGADDYVAKPFHLREVHARLRSILRRRQPGNARQNAGDGRIVRFENWALDLERRELFTAEGTSVELTTGEFEMLATFVQHAGRVLSREFLMDATRGRQLGAFDRTVDAQIVRLRRKIEADAGRPQFIKAVRGVGYVFTAKIV</sequence>
<dbReference type="Pfam" id="PF00072">
    <property type="entry name" value="Response_reg"/>
    <property type="match status" value="1"/>
</dbReference>
<name>A0ABV0M1W4_9HYPH</name>
<evidence type="ECO:0000256" key="4">
    <source>
        <dbReference type="ARBA" id="ARBA00023125"/>
    </source>
</evidence>
<dbReference type="Gene3D" id="6.10.250.690">
    <property type="match status" value="1"/>
</dbReference>
<accession>A0ABV0M1W4</accession>
<evidence type="ECO:0000259" key="8">
    <source>
        <dbReference type="PROSITE" id="PS50110"/>
    </source>
</evidence>
<dbReference type="Gene3D" id="1.10.10.10">
    <property type="entry name" value="Winged helix-like DNA-binding domain superfamily/Winged helix DNA-binding domain"/>
    <property type="match status" value="1"/>
</dbReference>
<dbReference type="SMART" id="SM00862">
    <property type="entry name" value="Trans_reg_C"/>
    <property type="match status" value="1"/>
</dbReference>
<dbReference type="InterPro" id="IPR011006">
    <property type="entry name" value="CheY-like_superfamily"/>
</dbReference>
<gene>
    <name evidence="10" type="ORF">ABK249_13000</name>
</gene>
<feature type="domain" description="Response regulatory" evidence="8">
    <location>
        <begin position="22"/>
        <end position="136"/>
    </location>
</feature>
<evidence type="ECO:0000256" key="7">
    <source>
        <dbReference type="PROSITE-ProRule" id="PRU01091"/>
    </source>
</evidence>
<dbReference type="InterPro" id="IPR016032">
    <property type="entry name" value="Sig_transdc_resp-reg_C-effctor"/>
</dbReference>